<protein>
    <submittedName>
        <fullName evidence="1">Uncharacterized protein</fullName>
    </submittedName>
</protein>
<name>A0A1D8KKE6_9CAUD</name>
<dbReference type="RefSeq" id="YP_009321383.1">
    <property type="nucleotide sequence ID" value="NC_031906.1"/>
</dbReference>
<gene>
    <name evidence="1" type="ORF">C421010_120</name>
</gene>
<dbReference type="Proteomes" id="UP000204537">
    <property type="component" value="Segment"/>
</dbReference>
<proteinExistence type="predicted"/>
<organism evidence="1 2">
    <name type="scientific">Synechococcus phage S-CAM3</name>
    <dbReference type="NCBI Taxonomy" id="1883366"/>
    <lineage>
        <taxon>Viruses</taxon>
        <taxon>Duplodnaviria</taxon>
        <taxon>Heunggongvirae</taxon>
        <taxon>Uroviricota</taxon>
        <taxon>Caudoviricetes</taxon>
        <taxon>Pantevenvirales</taxon>
        <taxon>Kyanoviridae</taxon>
        <taxon>Charybdisvirus</taxon>
        <taxon>Charybdisvirus scam3</taxon>
    </lineage>
</organism>
<evidence type="ECO:0000313" key="1">
    <source>
        <dbReference type="EMBL" id="AOV59103.1"/>
    </source>
</evidence>
<evidence type="ECO:0000313" key="2">
    <source>
        <dbReference type="Proteomes" id="UP000204537"/>
    </source>
</evidence>
<dbReference type="KEGG" id="vg:30306410"/>
<reference evidence="1 2" key="1">
    <citation type="journal article" date="2016" name="Virology">
        <title>The genomic content and context of auxiliary metabolic genes in marine cyanomyoviruses.</title>
        <authorList>
            <person name="Crummett L.T."/>
            <person name="Puxty R.J."/>
            <person name="Weihe C."/>
            <person name="Marston M.F."/>
            <person name="Martiny J.B."/>
        </authorList>
    </citation>
    <scope>NUCLEOTIDE SEQUENCE [LARGE SCALE GENOMIC DNA]</scope>
    <source>
        <strain evidence="1">1010CC42</strain>
    </source>
</reference>
<sequence length="50" mass="6087">MIKACECYQDRTGSEYMWEKYDDLKQKLRVYMEEYCPEDHVQGTTLTEEV</sequence>
<dbReference type="GeneID" id="30306410"/>
<dbReference type="OrthoDB" id="27837at10239"/>
<dbReference type="EMBL" id="KU686199">
    <property type="protein sequence ID" value="AOV59103.1"/>
    <property type="molecule type" value="Genomic_DNA"/>
</dbReference>
<keyword evidence="2" id="KW-1185">Reference proteome</keyword>
<accession>A0A1D8KKE6</accession>